<dbReference type="GO" id="GO:0046983">
    <property type="term" value="F:protein dimerization activity"/>
    <property type="evidence" value="ECO:0007669"/>
    <property type="project" value="InterPro"/>
</dbReference>
<evidence type="ECO:0000256" key="3">
    <source>
        <dbReference type="ARBA" id="ARBA00023125"/>
    </source>
</evidence>
<keyword evidence="8" id="KW-1185">Reference proteome</keyword>
<dbReference type="PROSITE" id="PS50066">
    <property type="entry name" value="MADS_BOX_2"/>
    <property type="match status" value="1"/>
</dbReference>
<evidence type="ECO:0000259" key="6">
    <source>
        <dbReference type="PROSITE" id="PS50066"/>
    </source>
</evidence>
<evidence type="ECO:0000313" key="7">
    <source>
        <dbReference type="EMBL" id="KAK2966855.1"/>
    </source>
</evidence>
<sequence>MEEGKKRKRWHEEKATDLKMKASYVRRKACIKKKAMELSTLCDIKVFSICLSPAGDFETWPENPNEVHAIVNVYRDKKKLEAGKSLKEMAEDGGFLNGLSQESLHDLYTKIDVKIKAVEERVAFLNRVKEASGHHHQEWYNEECKFAAVARAFVVSEFPYFFGPSSTVGLPHWS</sequence>
<name>A0AA88U1J7_9ASTE</name>
<evidence type="ECO:0000256" key="4">
    <source>
        <dbReference type="ARBA" id="ARBA00023163"/>
    </source>
</evidence>
<dbReference type="Gene3D" id="3.40.1810.10">
    <property type="entry name" value="Transcription factor, MADS-box"/>
    <property type="match status" value="1"/>
</dbReference>
<dbReference type="SUPFAM" id="SSF55455">
    <property type="entry name" value="SRF-like"/>
    <property type="match status" value="1"/>
</dbReference>
<dbReference type="Proteomes" id="UP001187471">
    <property type="component" value="Unassembled WGS sequence"/>
</dbReference>
<gene>
    <name evidence="7" type="ORF">RJ640_027814</name>
</gene>
<dbReference type="InterPro" id="IPR002100">
    <property type="entry name" value="TF_MADSbox"/>
</dbReference>
<evidence type="ECO:0000256" key="1">
    <source>
        <dbReference type="ARBA" id="ARBA00004123"/>
    </source>
</evidence>
<evidence type="ECO:0000256" key="2">
    <source>
        <dbReference type="ARBA" id="ARBA00023015"/>
    </source>
</evidence>
<organism evidence="7 8">
    <name type="scientific">Escallonia rubra</name>
    <dbReference type="NCBI Taxonomy" id="112253"/>
    <lineage>
        <taxon>Eukaryota</taxon>
        <taxon>Viridiplantae</taxon>
        <taxon>Streptophyta</taxon>
        <taxon>Embryophyta</taxon>
        <taxon>Tracheophyta</taxon>
        <taxon>Spermatophyta</taxon>
        <taxon>Magnoliopsida</taxon>
        <taxon>eudicotyledons</taxon>
        <taxon>Gunneridae</taxon>
        <taxon>Pentapetalae</taxon>
        <taxon>asterids</taxon>
        <taxon>campanulids</taxon>
        <taxon>Escalloniales</taxon>
        <taxon>Escalloniaceae</taxon>
        <taxon>Escallonia</taxon>
    </lineage>
</organism>
<accession>A0AA88U1J7</accession>
<dbReference type="InterPro" id="IPR036879">
    <property type="entry name" value="TF_MADSbox_sf"/>
</dbReference>
<dbReference type="GO" id="GO:0003677">
    <property type="term" value="F:DNA binding"/>
    <property type="evidence" value="ECO:0007669"/>
    <property type="project" value="UniProtKB-KW"/>
</dbReference>
<evidence type="ECO:0000313" key="8">
    <source>
        <dbReference type="Proteomes" id="UP001187471"/>
    </source>
</evidence>
<dbReference type="SMART" id="SM00432">
    <property type="entry name" value="MADS"/>
    <property type="match status" value="1"/>
</dbReference>
<feature type="domain" description="MADS-box" evidence="6">
    <location>
        <begin position="21"/>
        <end position="64"/>
    </location>
</feature>
<keyword evidence="3" id="KW-0238">DNA-binding</keyword>
<dbReference type="EMBL" id="JAVXUO010003085">
    <property type="protein sequence ID" value="KAK2966855.1"/>
    <property type="molecule type" value="Genomic_DNA"/>
</dbReference>
<protein>
    <recommendedName>
        <fullName evidence="6">MADS-box domain-containing protein</fullName>
    </recommendedName>
</protein>
<evidence type="ECO:0000256" key="5">
    <source>
        <dbReference type="ARBA" id="ARBA00023242"/>
    </source>
</evidence>
<keyword evidence="2" id="KW-0805">Transcription regulation</keyword>
<dbReference type="AlphaFoldDB" id="A0AA88U1J7"/>
<dbReference type="GO" id="GO:0005634">
    <property type="term" value="C:nucleus"/>
    <property type="evidence" value="ECO:0007669"/>
    <property type="project" value="UniProtKB-SubCell"/>
</dbReference>
<proteinExistence type="predicted"/>
<keyword evidence="5" id="KW-0539">Nucleus</keyword>
<reference evidence="7" key="1">
    <citation type="submission" date="2022-12" db="EMBL/GenBank/DDBJ databases">
        <title>Draft genome assemblies for two species of Escallonia (Escalloniales).</title>
        <authorList>
            <person name="Chanderbali A."/>
            <person name="Dervinis C."/>
            <person name="Anghel I."/>
            <person name="Soltis D."/>
            <person name="Soltis P."/>
            <person name="Zapata F."/>
        </authorList>
    </citation>
    <scope>NUCLEOTIDE SEQUENCE</scope>
    <source>
        <strain evidence="7">UCBG92.1500</strain>
        <tissue evidence="7">Leaf</tissue>
    </source>
</reference>
<comment type="subcellular location">
    <subcellularLocation>
        <location evidence="1">Nucleus</location>
    </subcellularLocation>
</comment>
<keyword evidence="4" id="KW-0804">Transcription</keyword>
<comment type="caution">
    <text evidence="7">The sequence shown here is derived from an EMBL/GenBank/DDBJ whole genome shotgun (WGS) entry which is preliminary data.</text>
</comment>
<dbReference type="Pfam" id="PF00319">
    <property type="entry name" value="SRF-TF"/>
    <property type="match status" value="1"/>
</dbReference>